<keyword evidence="3" id="KW-1185">Reference proteome</keyword>
<keyword evidence="1" id="KW-0812">Transmembrane</keyword>
<sequence length="253" mass="27800">MGSIAISLTVAACVFAGGAGALFMHHLLPDSHRTRETQDVVRLGTGMLSVIASLVLGLLIATAKGTYDRSDHDIRSYAAELILLNETLRDYGRDASEPRRLLRAYTGRLLEHNWLGADGERQMLEDRRSGAMLEHVREAIRGLKPVDAGQTWLQDQALQITISLMRQRWLLIEQQGPSVRPVIVIILVAWITLIFASFGLNAPRNATVVTAFLVCALAIGGAIFLILEMDNPFTGLLQISSRPVENALTYMSP</sequence>
<comment type="caution">
    <text evidence="2">The sequence shown here is derived from an EMBL/GenBank/DDBJ whole genome shotgun (WGS) entry which is preliminary data.</text>
</comment>
<dbReference type="InterPro" id="IPR025333">
    <property type="entry name" value="DUF4239"/>
</dbReference>
<dbReference type="AlphaFoldDB" id="A0AA42CIR3"/>
<keyword evidence="1" id="KW-1133">Transmembrane helix</keyword>
<dbReference type="Proteomes" id="UP001165679">
    <property type="component" value="Unassembled WGS sequence"/>
</dbReference>
<dbReference type="EMBL" id="JAPDNT010000016">
    <property type="protein sequence ID" value="MCW3476192.1"/>
    <property type="molecule type" value="Genomic_DNA"/>
</dbReference>
<name>A0AA42CIR3_9PROT</name>
<feature type="transmembrane region" description="Helical" evidence="1">
    <location>
        <begin position="206"/>
        <end position="227"/>
    </location>
</feature>
<evidence type="ECO:0000313" key="3">
    <source>
        <dbReference type="Proteomes" id="UP001165679"/>
    </source>
</evidence>
<feature type="transmembrane region" description="Helical" evidence="1">
    <location>
        <begin position="44"/>
        <end position="63"/>
    </location>
</feature>
<protein>
    <submittedName>
        <fullName evidence="2">DUF4239 domain-containing protein</fullName>
    </submittedName>
</protein>
<evidence type="ECO:0000313" key="2">
    <source>
        <dbReference type="EMBL" id="MCW3476192.1"/>
    </source>
</evidence>
<organism evidence="2 3">
    <name type="scientific">Limobrevibacterium gyesilva</name>
    <dbReference type="NCBI Taxonomy" id="2991712"/>
    <lineage>
        <taxon>Bacteria</taxon>
        <taxon>Pseudomonadati</taxon>
        <taxon>Pseudomonadota</taxon>
        <taxon>Alphaproteobacteria</taxon>
        <taxon>Acetobacterales</taxon>
        <taxon>Acetobacteraceae</taxon>
        <taxon>Limobrevibacterium</taxon>
    </lineage>
</organism>
<proteinExistence type="predicted"/>
<gene>
    <name evidence="2" type="ORF">OL599_16555</name>
</gene>
<reference evidence="2" key="2">
    <citation type="submission" date="2022-10" db="EMBL/GenBank/DDBJ databases">
        <authorList>
            <person name="Trinh H.N."/>
        </authorList>
    </citation>
    <scope>NUCLEOTIDE SEQUENCE</scope>
    <source>
        <strain evidence="2">RN2-1</strain>
    </source>
</reference>
<dbReference type="RefSeq" id="WP_264714949.1">
    <property type="nucleotide sequence ID" value="NZ_JAPDNT010000016.1"/>
</dbReference>
<feature type="transmembrane region" description="Helical" evidence="1">
    <location>
        <begin position="182"/>
        <end position="200"/>
    </location>
</feature>
<keyword evidence="1" id="KW-0472">Membrane</keyword>
<reference evidence="2" key="1">
    <citation type="submission" date="2022-09" db="EMBL/GenBank/DDBJ databases">
        <title>Rhodovastum sp. nov. RN2-1 isolated from soil in Seongnam, South Korea.</title>
        <authorList>
            <person name="Le N.T."/>
        </authorList>
    </citation>
    <scope>NUCLEOTIDE SEQUENCE</scope>
    <source>
        <strain evidence="2">RN2-1</strain>
    </source>
</reference>
<evidence type="ECO:0000256" key="1">
    <source>
        <dbReference type="SAM" id="Phobius"/>
    </source>
</evidence>
<dbReference type="Pfam" id="PF14023">
    <property type="entry name" value="Bestrophin-like"/>
    <property type="match status" value="1"/>
</dbReference>
<accession>A0AA42CIR3</accession>